<dbReference type="AlphaFoldDB" id="A0A841K7C8"/>
<keyword evidence="7" id="KW-1185">Reference proteome</keyword>
<dbReference type="Gene3D" id="3.30.70.1560">
    <property type="entry name" value="Alpha-L RNA-binding motif"/>
    <property type="match status" value="1"/>
</dbReference>
<protein>
    <submittedName>
        <fullName evidence="6">23S rRNA pseudouridine2605 synthase</fullName>
        <ecNumber evidence="6">5.4.99.22</ecNumber>
    </submittedName>
</protein>
<dbReference type="EMBL" id="JACHEK010000009">
    <property type="protein sequence ID" value="MBB6146174.1"/>
    <property type="molecule type" value="Genomic_DNA"/>
</dbReference>
<feature type="region of interest" description="Disordered" evidence="4">
    <location>
        <begin position="252"/>
        <end position="307"/>
    </location>
</feature>
<dbReference type="PROSITE" id="PS50889">
    <property type="entry name" value="S4"/>
    <property type="match status" value="1"/>
</dbReference>
<keyword evidence="3" id="KW-0694">RNA-binding</keyword>
<dbReference type="CDD" id="cd02870">
    <property type="entry name" value="PseudoU_synth_RsuA_like"/>
    <property type="match status" value="1"/>
</dbReference>
<dbReference type="GO" id="GO:0160139">
    <property type="term" value="F:23S rRNA pseudouridine(2605) synthase activity"/>
    <property type="evidence" value="ECO:0007669"/>
    <property type="project" value="UniProtKB-EC"/>
</dbReference>
<comment type="similarity">
    <text evidence="1">Belongs to the pseudouridine synthase RsuA family.</text>
</comment>
<dbReference type="InterPro" id="IPR042092">
    <property type="entry name" value="PsdUridine_s_RsuA/RluB/E/F_cat"/>
</dbReference>
<reference evidence="6 7" key="1">
    <citation type="submission" date="2020-08" db="EMBL/GenBank/DDBJ databases">
        <title>Genomic Encyclopedia of Type Strains, Phase IV (KMG-IV): sequencing the most valuable type-strain genomes for metagenomic binning, comparative biology and taxonomic classification.</title>
        <authorList>
            <person name="Goeker M."/>
        </authorList>
    </citation>
    <scope>NUCLEOTIDE SEQUENCE [LARGE SCALE GENOMIC DNA]</scope>
    <source>
        <strain evidence="6 7">DSM 103733</strain>
    </source>
</reference>
<dbReference type="Gene3D" id="3.30.70.580">
    <property type="entry name" value="Pseudouridine synthase I, catalytic domain, N-terminal subdomain"/>
    <property type="match status" value="1"/>
</dbReference>
<dbReference type="Gene3D" id="3.10.290.10">
    <property type="entry name" value="RNA-binding S4 domain"/>
    <property type="match status" value="1"/>
</dbReference>
<evidence type="ECO:0000256" key="2">
    <source>
        <dbReference type="ARBA" id="ARBA00023235"/>
    </source>
</evidence>
<feature type="compositionally biased region" description="Basic residues" evidence="4">
    <location>
        <begin position="284"/>
        <end position="307"/>
    </location>
</feature>
<keyword evidence="2 6" id="KW-0413">Isomerase</keyword>
<dbReference type="InterPro" id="IPR036986">
    <property type="entry name" value="S4_RNA-bd_sf"/>
</dbReference>
<proteinExistence type="inferred from homology"/>
<dbReference type="FunFam" id="3.10.290.10:FF:000003">
    <property type="entry name" value="Pseudouridine synthase"/>
    <property type="match status" value="1"/>
</dbReference>
<evidence type="ECO:0000259" key="5">
    <source>
        <dbReference type="SMART" id="SM00363"/>
    </source>
</evidence>
<dbReference type="Pfam" id="PF01479">
    <property type="entry name" value="S4"/>
    <property type="match status" value="1"/>
</dbReference>
<dbReference type="InterPro" id="IPR000748">
    <property type="entry name" value="PsdUridine_synth_RsuA/RluB/E/F"/>
</dbReference>
<dbReference type="InterPro" id="IPR002942">
    <property type="entry name" value="S4_RNA-bd"/>
</dbReference>
<dbReference type="PANTHER" id="PTHR47683">
    <property type="entry name" value="PSEUDOURIDINE SYNTHASE FAMILY PROTEIN-RELATED"/>
    <property type="match status" value="1"/>
</dbReference>
<name>A0A841K7C8_9BACT</name>
<feature type="domain" description="RNA-binding S4" evidence="5">
    <location>
        <begin position="11"/>
        <end position="70"/>
    </location>
</feature>
<dbReference type="CDD" id="cd00165">
    <property type="entry name" value="S4"/>
    <property type="match status" value="1"/>
</dbReference>
<dbReference type="GO" id="GO:0000455">
    <property type="term" value="P:enzyme-directed rRNA pseudouridine synthesis"/>
    <property type="evidence" value="ECO:0007669"/>
    <property type="project" value="UniProtKB-ARBA"/>
</dbReference>
<organism evidence="6 7">
    <name type="scientific">Silvibacterium bohemicum</name>
    <dbReference type="NCBI Taxonomy" id="1577686"/>
    <lineage>
        <taxon>Bacteria</taxon>
        <taxon>Pseudomonadati</taxon>
        <taxon>Acidobacteriota</taxon>
        <taxon>Terriglobia</taxon>
        <taxon>Terriglobales</taxon>
        <taxon>Acidobacteriaceae</taxon>
        <taxon>Silvibacterium</taxon>
    </lineage>
</organism>
<dbReference type="InterPro" id="IPR050343">
    <property type="entry name" value="RsuA_PseudoU_synthase"/>
</dbReference>
<dbReference type="NCBIfam" id="TIGR00093">
    <property type="entry name" value="pseudouridine synthase"/>
    <property type="match status" value="1"/>
</dbReference>
<dbReference type="RefSeq" id="WP_050058356.1">
    <property type="nucleotide sequence ID" value="NZ_JACHEK010000009.1"/>
</dbReference>
<dbReference type="Pfam" id="PF00849">
    <property type="entry name" value="PseudoU_synth_2"/>
    <property type="match status" value="1"/>
</dbReference>
<dbReference type="EC" id="5.4.99.22" evidence="6"/>
<dbReference type="SUPFAM" id="SSF55120">
    <property type="entry name" value="Pseudouridine synthase"/>
    <property type="match status" value="1"/>
</dbReference>
<dbReference type="InterPro" id="IPR020103">
    <property type="entry name" value="PsdUridine_synth_cat_dom_sf"/>
</dbReference>
<evidence type="ECO:0000256" key="4">
    <source>
        <dbReference type="SAM" id="MobiDB-lite"/>
    </source>
</evidence>
<dbReference type="GO" id="GO:0003723">
    <property type="term" value="F:RNA binding"/>
    <property type="evidence" value="ECO:0007669"/>
    <property type="project" value="UniProtKB-KW"/>
</dbReference>
<accession>A0A841K7C8</accession>
<dbReference type="SUPFAM" id="SSF55174">
    <property type="entry name" value="Alpha-L RNA-binding motif"/>
    <property type="match status" value="1"/>
</dbReference>
<dbReference type="InterPro" id="IPR020094">
    <property type="entry name" value="TruA/RsuA/RluB/E/F_N"/>
</dbReference>
<evidence type="ECO:0000313" key="6">
    <source>
        <dbReference type="EMBL" id="MBB6146174.1"/>
    </source>
</evidence>
<evidence type="ECO:0000313" key="7">
    <source>
        <dbReference type="Proteomes" id="UP000538666"/>
    </source>
</evidence>
<evidence type="ECO:0000256" key="1">
    <source>
        <dbReference type="ARBA" id="ARBA00008348"/>
    </source>
</evidence>
<dbReference type="OrthoDB" id="9807213at2"/>
<evidence type="ECO:0000256" key="3">
    <source>
        <dbReference type="PROSITE-ProRule" id="PRU00182"/>
    </source>
</evidence>
<comment type="caution">
    <text evidence="6">The sequence shown here is derived from an EMBL/GenBank/DDBJ whole genome shotgun (WGS) entry which is preliminary data.</text>
</comment>
<dbReference type="InterPro" id="IPR006145">
    <property type="entry name" value="PsdUridine_synth_RsuA/RluA"/>
</dbReference>
<dbReference type="Proteomes" id="UP000538666">
    <property type="component" value="Unassembled WGS sequence"/>
</dbReference>
<dbReference type="PANTHER" id="PTHR47683:SF2">
    <property type="entry name" value="RNA-BINDING S4 DOMAIN-CONTAINING PROTEIN"/>
    <property type="match status" value="1"/>
</dbReference>
<dbReference type="SMART" id="SM00363">
    <property type="entry name" value="S4"/>
    <property type="match status" value="1"/>
</dbReference>
<gene>
    <name evidence="6" type="ORF">HNQ77_004146</name>
</gene>
<sequence>MVNKEAGSQLERLQKIIASAGICSRRKAEELIAEGRVQVNGEVVTEPGTKADVTKDHIRVDGKLLQGGERHRYYMVNKPKGYVTTVSDPENRPTVMQIIQKGKRSGERVFPVGRLDYASEGLQLLTNDGTLANSLTRASSRVEKTYLVKVSGKPEESALDQIRGGVMIEKGRLGAREGRVLAAPAKVRLIRDAENPWYEMVLIEGRNREIRKMFEEIGHHVEKIRRVGYGPLVLDVEPGEFRELSEQEVERLRHAVRPRKPAKPQQAKERPAKSAASGTDVRPKKTAAKRSGRPAAGRRKPGFKAGR</sequence>